<dbReference type="GO" id="GO:0000976">
    <property type="term" value="F:transcription cis-regulatory region binding"/>
    <property type="evidence" value="ECO:0007669"/>
    <property type="project" value="TreeGrafter"/>
</dbReference>
<keyword evidence="3" id="KW-0238">DNA-binding</keyword>
<dbReference type="eggNOG" id="COG0583">
    <property type="taxonomic scope" value="Bacteria"/>
</dbReference>
<dbReference type="Gene3D" id="3.40.190.290">
    <property type="match status" value="1"/>
</dbReference>
<organism evidence="6 7">
    <name type="scientific">Arcobacter nitrofigilis (strain ATCC 33309 / DSM 7299 / CCUG 15893 / LMG 7604 / NCTC 12251 / CI)</name>
    <name type="common">Campylobacter nitrofigilis</name>
    <dbReference type="NCBI Taxonomy" id="572480"/>
    <lineage>
        <taxon>Bacteria</taxon>
        <taxon>Pseudomonadati</taxon>
        <taxon>Campylobacterota</taxon>
        <taxon>Epsilonproteobacteria</taxon>
        <taxon>Campylobacterales</taxon>
        <taxon>Arcobacteraceae</taxon>
        <taxon>Arcobacter</taxon>
    </lineage>
</organism>
<evidence type="ECO:0000259" key="5">
    <source>
        <dbReference type="PROSITE" id="PS50931"/>
    </source>
</evidence>
<dbReference type="InterPro" id="IPR036390">
    <property type="entry name" value="WH_DNA-bd_sf"/>
</dbReference>
<keyword evidence="4" id="KW-0804">Transcription</keyword>
<reference evidence="6 7" key="1">
    <citation type="journal article" date="2010" name="Stand. Genomic Sci.">
        <title>Complete genome sequence of Arcobacter nitrofigilis type strain (CI).</title>
        <authorList>
            <person name="Pati A."/>
            <person name="Gronow S."/>
            <person name="Lapidus A."/>
            <person name="Copeland A."/>
            <person name="Glavina Del Rio T."/>
            <person name="Nolan M."/>
            <person name="Lucas S."/>
            <person name="Tice H."/>
            <person name="Cheng J.F."/>
            <person name="Han C."/>
            <person name="Chertkov O."/>
            <person name="Bruce D."/>
            <person name="Tapia R."/>
            <person name="Goodwin L."/>
            <person name="Pitluck S."/>
            <person name="Liolios K."/>
            <person name="Ivanova N."/>
            <person name="Mavromatis K."/>
            <person name="Chen A."/>
            <person name="Palaniappan K."/>
            <person name="Land M."/>
            <person name="Hauser L."/>
            <person name="Chang Y.J."/>
            <person name="Jeffries C.D."/>
            <person name="Detter J.C."/>
            <person name="Rohde M."/>
            <person name="Goker M."/>
            <person name="Bristow J."/>
            <person name="Eisen J.A."/>
            <person name="Markowitz V."/>
            <person name="Hugenholtz P."/>
            <person name="Klenk H.P."/>
            <person name="Kyrpides N.C."/>
        </authorList>
    </citation>
    <scope>NUCLEOTIDE SEQUENCE [LARGE SCALE GENOMIC DNA]</scope>
    <source>
        <strain evidence="7">ATCC 33309 / DSM 7299 / CCUG 15893 / LMG 7604 / NCTC 12251 / CI</strain>
    </source>
</reference>
<dbReference type="OrthoDB" id="5317428at2"/>
<dbReference type="Gene3D" id="1.10.10.10">
    <property type="entry name" value="Winged helix-like DNA-binding domain superfamily/Winged helix DNA-binding domain"/>
    <property type="match status" value="1"/>
</dbReference>
<protein>
    <submittedName>
        <fullName evidence="6">Transcriptional regulator, LysR family</fullName>
    </submittedName>
</protein>
<keyword evidence="7" id="KW-1185">Reference proteome</keyword>
<keyword evidence="2" id="KW-0805">Transcription regulation</keyword>
<dbReference type="SUPFAM" id="SSF53850">
    <property type="entry name" value="Periplasmic binding protein-like II"/>
    <property type="match status" value="1"/>
</dbReference>
<dbReference type="GO" id="GO:0003700">
    <property type="term" value="F:DNA-binding transcription factor activity"/>
    <property type="evidence" value="ECO:0007669"/>
    <property type="project" value="InterPro"/>
</dbReference>
<dbReference type="Pfam" id="PF00126">
    <property type="entry name" value="HTH_1"/>
    <property type="match status" value="1"/>
</dbReference>
<dbReference type="Proteomes" id="UP000000939">
    <property type="component" value="Chromosome"/>
</dbReference>
<accession>D5V4L5</accession>
<name>D5V4L5_ARCNC</name>
<feature type="domain" description="HTH lysR-type" evidence="5">
    <location>
        <begin position="1"/>
        <end position="58"/>
    </location>
</feature>
<dbReference type="InterPro" id="IPR005119">
    <property type="entry name" value="LysR_subst-bd"/>
</dbReference>
<evidence type="ECO:0000256" key="3">
    <source>
        <dbReference type="ARBA" id="ARBA00023125"/>
    </source>
</evidence>
<evidence type="ECO:0000313" key="7">
    <source>
        <dbReference type="Proteomes" id="UP000000939"/>
    </source>
</evidence>
<evidence type="ECO:0000256" key="1">
    <source>
        <dbReference type="ARBA" id="ARBA00009437"/>
    </source>
</evidence>
<dbReference type="PRINTS" id="PR00039">
    <property type="entry name" value="HTHLYSR"/>
</dbReference>
<dbReference type="HOGENOM" id="CLU_039613_6_1_7"/>
<evidence type="ECO:0000313" key="6">
    <source>
        <dbReference type="EMBL" id="ADG92920.1"/>
    </source>
</evidence>
<dbReference type="EMBL" id="CP001999">
    <property type="protein sequence ID" value="ADG92920.1"/>
    <property type="molecule type" value="Genomic_DNA"/>
</dbReference>
<evidence type="ECO:0000256" key="2">
    <source>
        <dbReference type="ARBA" id="ARBA00023015"/>
    </source>
</evidence>
<dbReference type="PANTHER" id="PTHR30126">
    <property type="entry name" value="HTH-TYPE TRANSCRIPTIONAL REGULATOR"/>
    <property type="match status" value="1"/>
</dbReference>
<dbReference type="FunFam" id="1.10.10.10:FF:000001">
    <property type="entry name" value="LysR family transcriptional regulator"/>
    <property type="match status" value="1"/>
</dbReference>
<evidence type="ECO:0000256" key="4">
    <source>
        <dbReference type="ARBA" id="ARBA00023163"/>
    </source>
</evidence>
<dbReference type="AlphaFoldDB" id="D5V4L5"/>
<dbReference type="InterPro" id="IPR000847">
    <property type="entry name" value="LysR_HTH_N"/>
</dbReference>
<dbReference type="SUPFAM" id="SSF46785">
    <property type="entry name" value="Winged helix' DNA-binding domain"/>
    <property type="match status" value="1"/>
</dbReference>
<gene>
    <name evidence="6" type="ordered locus">Arnit_1262</name>
</gene>
<dbReference type="Pfam" id="PF03466">
    <property type="entry name" value="LysR_substrate"/>
    <property type="match status" value="1"/>
</dbReference>
<dbReference type="KEGG" id="ant:Arnit_1262"/>
<dbReference type="STRING" id="572480.Arnit_1262"/>
<proteinExistence type="inferred from homology"/>
<dbReference type="PROSITE" id="PS50931">
    <property type="entry name" value="HTH_LYSR"/>
    <property type="match status" value="1"/>
</dbReference>
<dbReference type="RefSeq" id="WP_013135065.1">
    <property type="nucleotide sequence ID" value="NC_014166.1"/>
</dbReference>
<comment type="similarity">
    <text evidence="1">Belongs to the LysR transcriptional regulatory family.</text>
</comment>
<sequence>MDSNLLKVFIAVANTKSISLGAKELNFTQSNVTLRIKQLEKSLGYDLFHRTNRGVVLTLAGEKLYPYAVDIVKKVEEASLKMKNVDYQKLLKVGSTQSNTTIRLTKFIEKLNKSFPDMKLDFVVDSSLNLIEQLLNYKLDIAFVNGNPNHKDIEVLNIFKEDIVLVEPKDKIAEDTIFAYKNGCLNRIFLEEYLNNENENKYKKVNLENYELILACVKAGYGVALFSREIIEKFGYTEKLKITQMDFNLDTYLICRKDFIPMIENYLRDIKLI</sequence>
<dbReference type="InterPro" id="IPR036388">
    <property type="entry name" value="WH-like_DNA-bd_sf"/>
</dbReference>
<dbReference type="PANTHER" id="PTHR30126:SF40">
    <property type="entry name" value="HTH-TYPE TRANSCRIPTIONAL REGULATOR GLTR"/>
    <property type="match status" value="1"/>
</dbReference>